<dbReference type="EMBL" id="DRTT01000072">
    <property type="protein sequence ID" value="HHF98310.1"/>
    <property type="molecule type" value="Genomic_DNA"/>
</dbReference>
<keyword evidence="5" id="KW-0819">tRNA processing</keyword>
<evidence type="ECO:0000256" key="2">
    <source>
        <dbReference type="ARBA" id="ARBA00007599"/>
    </source>
</evidence>
<keyword evidence="4" id="KW-0963">Cytoplasm</keyword>
<evidence type="ECO:0000256" key="5">
    <source>
        <dbReference type="ARBA" id="ARBA00022694"/>
    </source>
</evidence>
<evidence type="ECO:0000256" key="6">
    <source>
        <dbReference type="ARBA" id="ARBA00022723"/>
    </source>
</evidence>
<reference evidence="11" key="1">
    <citation type="journal article" date="2020" name="mSystems">
        <title>Genome- and Community-Level Interaction Insights into Carbon Utilization and Element Cycling Functions of Hydrothermarchaeota in Hydrothermal Sediment.</title>
        <authorList>
            <person name="Zhou Z."/>
            <person name="Liu Y."/>
            <person name="Xu W."/>
            <person name="Pan J."/>
            <person name="Luo Z.H."/>
            <person name="Li M."/>
        </authorList>
    </citation>
    <scope>NUCLEOTIDE SEQUENCE [LARGE SCALE GENOMIC DNA]</scope>
    <source>
        <strain evidence="11">HyVt-92</strain>
    </source>
</reference>
<accession>A0A7V5LZ89</accession>
<protein>
    <recommendedName>
        <fullName evidence="3">tRNA threonylcarbamoyladenosine biosynthesis protein TsaE</fullName>
    </recommendedName>
    <alternativeName>
        <fullName evidence="10">t(6)A37 threonylcarbamoyladenosine biosynthesis protein TsaE</fullName>
    </alternativeName>
</protein>
<dbReference type="GO" id="GO:0002949">
    <property type="term" value="P:tRNA threonylcarbamoyladenosine modification"/>
    <property type="evidence" value="ECO:0007669"/>
    <property type="project" value="InterPro"/>
</dbReference>
<evidence type="ECO:0000313" key="11">
    <source>
        <dbReference type="EMBL" id="HHF98310.1"/>
    </source>
</evidence>
<evidence type="ECO:0000256" key="1">
    <source>
        <dbReference type="ARBA" id="ARBA00004496"/>
    </source>
</evidence>
<dbReference type="InterPro" id="IPR003442">
    <property type="entry name" value="T6A_TsaE"/>
</dbReference>
<sequence>MLILHTKSEKETFNLGFLIGKNIFYPSVIALIGDLGSGKTTFTQGIAKGMGIEERVKSPTFVIINEYQASHPLYHFDLYRIKSSDELFELGYEEYISDKNGVVVIEWAEKILNLLPPEHLEVNIKIKNFNLREIFLMPRKGKNYLELISKIKKEVKC</sequence>
<keyword evidence="8" id="KW-0067">ATP-binding</keyword>
<keyword evidence="6" id="KW-0479">Metal-binding</keyword>
<name>A0A7V5LZ89_UNCAE</name>
<evidence type="ECO:0000256" key="4">
    <source>
        <dbReference type="ARBA" id="ARBA00022490"/>
    </source>
</evidence>
<organism evidence="11">
    <name type="scientific">Aerophobetes bacterium</name>
    <dbReference type="NCBI Taxonomy" id="2030807"/>
    <lineage>
        <taxon>Bacteria</taxon>
        <taxon>Candidatus Aerophobota</taxon>
    </lineage>
</organism>
<comment type="caution">
    <text evidence="11">The sequence shown here is derived from an EMBL/GenBank/DDBJ whole genome shotgun (WGS) entry which is preliminary data.</text>
</comment>
<dbReference type="GO" id="GO:0005524">
    <property type="term" value="F:ATP binding"/>
    <property type="evidence" value="ECO:0007669"/>
    <property type="project" value="UniProtKB-KW"/>
</dbReference>
<keyword evidence="7" id="KW-0547">Nucleotide-binding</keyword>
<proteinExistence type="inferred from homology"/>
<dbReference type="Pfam" id="PF02367">
    <property type="entry name" value="TsaE"/>
    <property type="match status" value="1"/>
</dbReference>
<dbReference type="AlphaFoldDB" id="A0A7V5LZ89"/>
<dbReference type="PANTHER" id="PTHR33540:SF2">
    <property type="entry name" value="TRNA THREONYLCARBAMOYLADENOSINE BIOSYNTHESIS PROTEIN TSAE"/>
    <property type="match status" value="1"/>
</dbReference>
<dbReference type="GO" id="GO:0046872">
    <property type="term" value="F:metal ion binding"/>
    <property type="evidence" value="ECO:0007669"/>
    <property type="project" value="UniProtKB-KW"/>
</dbReference>
<dbReference type="Gene3D" id="3.40.50.300">
    <property type="entry name" value="P-loop containing nucleotide triphosphate hydrolases"/>
    <property type="match status" value="1"/>
</dbReference>
<comment type="subcellular location">
    <subcellularLocation>
        <location evidence="1">Cytoplasm</location>
    </subcellularLocation>
</comment>
<evidence type="ECO:0000256" key="3">
    <source>
        <dbReference type="ARBA" id="ARBA00019010"/>
    </source>
</evidence>
<comment type="similarity">
    <text evidence="2">Belongs to the TsaE family.</text>
</comment>
<evidence type="ECO:0000256" key="7">
    <source>
        <dbReference type="ARBA" id="ARBA00022741"/>
    </source>
</evidence>
<dbReference type="GO" id="GO:0005737">
    <property type="term" value="C:cytoplasm"/>
    <property type="evidence" value="ECO:0007669"/>
    <property type="project" value="UniProtKB-SubCell"/>
</dbReference>
<dbReference type="SUPFAM" id="SSF52540">
    <property type="entry name" value="P-loop containing nucleoside triphosphate hydrolases"/>
    <property type="match status" value="1"/>
</dbReference>
<dbReference type="NCBIfam" id="TIGR00150">
    <property type="entry name" value="T6A_YjeE"/>
    <property type="match status" value="1"/>
</dbReference>
<evidence type="ECO:0000256" key="10">
    <source>
        <dbReference type="ARBA" id="ARBA00032441"/>
    </source>
</evidence>
<dbReference type="InterPro" id="IPR027417">
    <property type="entry name" value="P-loop_NTPase"/>
</dbReference>
<dbReference type="PANTHER" id="PTHR33540">
    <property type="entry name" value="TRNA THREONYLCARBAMOYLADENOSINE BIOSYNTHESIS PROTEIN TSAE"/>
    <property type="match status" value="1"/>
</dbReference>
<gene>
    <name evidence="11" type="primary">tsaE</name>
    <name evidence="11" type="ORF">ENL39_02350</name>
</gene>
<evidence type="ECO:0000256" key="8">
    <source>
        <dbReference type="ARBA" id="ARBA00022840"/>
    </source>
</evidence>
<dbReference type="Proteomes" id="UP000886070">
    <property type="component" value="Unassembled WGS sequence"/>
</dbReference>
<evidence type="ECO:0000256" key="9">
    <source>
        <dbReference type="ARBA" id="ARBA00022842"/>
    </source>
</evidence>
<keyword evidence="9" id="KW-0460">Magnesium</keyword>